<organism evidence="2 3">
    <name type="scientific">Nodularia harveyana UHCC-0300</name>
    <dbReference type="NCBI Taxonomy" id="2974287"/>
    <lineage>
        <taxon>Bacteria</taxon>
        <taxon>Bacillati</taxon>
        <taxon>Cyanobacteriota</taxon>
        <taxon>Cyanophyceae</taxon>
        <taxon>Nostocales</taxon>
        <taxon>Nodulariaceae</taxon>
        <taxon>Nodularia</taxon>
    </lineage>
</organism>
<gene>
    <name evidence="2" type="ORF">VB620_00740</name>
</gene>
<dbReference type="InterPro" id="IPR038725">
    <property type="entry name" value="YdaG_split_barrel_FMN-bd"/>
</dbReference>
<accession>A0ABU5U9K6</accession>
<evidence type="ECO:0000313" key="3">
    <source>
        <dbReference type="Proteomes" id="UP001302120"/>
    </source>
</evidence>
<dbReference type="Gene3D" id="2.30.110.10">
    <property type="entry name" value="Electron Transport, Fmn-binding Protein, Chain A"/>
    <property type="match status" value="1"/>
</dbReference>
<evidence type="ECO:0000313" key="2">
    <source>
        <dbReference type="EMBL" id="MEA5579864.1"/>
    </source>
</evidence>
<evidence type="ECO:0000259" key="1">
    <source>
        <dbReference type="Pfam" id="PF16242"/>
    </source>
</evidence>
<dbReference type="PANTHER" id="PTHR34818">
    <property type="entry name" value="PROTEIN BLI-3"/>
    <property type="match status" value="1"/>
</dbReference>
<dbReference type="PANTHER" id="PTHR34818:SF1">
    <property type="entry name" value="PROTEIN BLI-3"/>
    <property type="match status" value="1"/>
</dbReference>
<feature type="domain" description="General stress protein FMN-binding split barrel" evidence="1">
    <location>
        <begin position="10"/>
        <end position="139"/>
    </location>
</feature>
<keyword evidence="3" id="KW-1185">Reference proteome</keyword>
<name>A0ABU5U9K6_9CYAN</name>
<dbReference type="InterPro" id="IPR052917">
    <property type="entry name" value="Stress-Dev_Protein"/>
</dbReference>
<dbReference type="Pfam" id="PF16242">
    <property type="entry name" value="Pyrid_ox_like"/>
    <property type="match status" value="1"/>
</dbReference>
<comment type="caution">
    <text evidence="2">The sequence shown here is derived from an EMBL/GenBank/DDBJ whole genome shotgun (WGS) entry which is preliminary data.</text>
</comment>
<dbReference type="SUPFAM" id="SSF50475">
    <property type="entry name" value="FMN-binding split barrel"/>
    <property type="match status" value="1"/>
</dbReference>
<dbReference type="RefSeq" id="WP_323194207.1">
    <property type="nucleotide sequence ID" value="NZ_JAYGHG010000001.1"/>
</dbReference>
<reference evidence="2 3" key="1">
    <citation type="submission" date="2023-12" db="EMBL/GenBank/DDBJ databases">
        <title>Baltic Sea Cyanobacteria.</title>
        <authorList>
            <person name="Delbaje E."/>
            <person name="Fewer D.P."/>
            <person name="Shishido T.K."/>
        </authorList>
    </citation>
    <scope>NUCLEOTIDE SEQUENCE [LARGE SCALE GENOMIC DNA]</scope>
    <source>
        <strain evidence="2 3">UHCC-0300</strain>
    </source>
</reference>
<dbReference type="EMBL" id="JAYGHG010000001">
    <property type="protein sequence ID" value="MEA5579864.1"/>
    <property type="molecule type" value="Genomic_DNA"/>
</dbReference>
<sequence length="147" mass="16792">MIISTDREQQIQELRQLSADIKCGMLTTVDANGCLHSCPMHKTGDISLDGGIWFFSSVNTQKVDDIKQNQQVNISFTSPHQQRYISISGTAELIEDRDQMQEKWQPELQTWLPQGLEEPNLVLLKVNIHKVDYWDSPSSIHPQSWGV</sequence>
<dbReference type="InterPro" id="IPR012349">
    <property type="entry name" value="Split_barrel_FMN-bd"/>
</dbReference>
<dbReference type="Proteomes" id="UP001302120">
    <property type="component" value="Unassembled WGS sequence"/>
</dbReference>
<proteinExistence type="predicted"/>
<protein>
    <submittedName>
        <fullName evidence="2">Pyridoxamine 5'-phosphate oxidase family protein</fullName>
    </submittedName>
</protein>